<protein>
    <submittedName>
        <fullName evidence="1">Uncharacterized protein</fullName>
    </submittedName>
</protein>
<gene>
    <name evidence="1" type="ORF">L6452_10899</name>
</gene>
<name>A0ACB9DNL4_ARCLA</name>
<dbReference type="EMBL" id="CM042049">
    <property type="protein sequence ID" value="KAI3748063.1"/>
    <property type="molecule type" value="Genomic_DNA"/>
</dbReference>
<organism evidence="1 2">
    <name type="scientific">Arctium lappa</name>
    <name type="common">Greater burdock</name>
    <name type="synonym">Lappa major</name>
    <dbReference type="NCBI Taxonomy" id="4217"/>
    <lineage>
        <taxon>Eukaryota</taxon>
        <taxon>Viridiplantae</taxon>
        <taxon>Streptophyta</taxon>
        <taxon>Embryophyta</taxon>
        <taxon>Tracheophyta</taxon>
        <taxon>Spermatophyta</taxon>
        <taxon>Magnoliopsida</taxon>
        <taxon>eudicotyledons</taxon>
        <taxon>Gunneridae</taxon>
        <taxon>Pentapetalae</taxon>
        <taxon>asterids</taxon>
        <taxon>campanulids</taxon>
        <taxon>Asterales</taxon>
        <taxon>Asteraceae</taxon>
        <taxon>Carduoideae</taxon>
        <taxon>Cardueae</taxon>
        <taxon>Arctiinae</taxon>
        <taxon>Arctium</taxon>
    </lineage>
</organism>
<accession>A0ACB9DNL4</accession>
<comment type="caution">
    <text evidence="1">The sequence shown here is derived from an EMBL/GenBank/DDBJ whole genome shotgun (WGS) entry which is preliminary data.</text>
</comment>
<evidence type="ECO:0000313" key="1">
    <source>
        <dbReference type="EMBL" id="KAI3748063.1"/>
    </source>
</evidence>
<dbReference type="Proteomes" id="UP001055879">
    <property type="component" value="Linkage Group LG03"/>
</dbReference>
<evidence type="ECO:0000313" key="2">
    <source>
        <dbReference type="Proteomes" id="UP001055879"/>
    </source>
</evidence>
<reference evidence="1 2" key="2">
    <citation type="journal article" date="2022" name="Mol. Ecol. Resour.">
        <title>The genomes of chicory, endive, great burdock and yacon provide insights into Asteraceae paleo-polyploidization history and plant inulin production.</title>
        <authorList>
            <person name="Fan W."/>
            <person name="Wang S."/>
            <person name="Wang H."/>
            <person name="Wang A."/>
            <person name="Jiang F."/>
            <person name="Liu H."/>
            <person name="Zhao H."/>
            <person name="Xu D."/>
            <person name="Zhang Y."/>
        </authorList>
    </citation>
    <scope>NUCLEOTIDE SEQUENCE [LARGE SCALE GENOMIC DNA]</scope>
    <source>
        <strain evidence="2">cv. Niubang</strain>
    </source>
</reference>
<reference evidence="2" key="1">
    <citation type="journal article" date="2022" name="Mol. Ecol. Resour.">
        <title>The genomes of chicory, endive, great burdock and yacon provide insights into Asteraceae palaeo-polyploidization history and plant inulin production.</title>
        <authorList>
            <person name="Fan W."/>
            <person name="Wang S."/>
            <person name="Wang H."/>
            <person name="Wang A."/>
            <person name="Jiang F."/>
            <person name="Liu H."/>
            <person name="Zhao H."/>
            <person name="Xu D."/>
            <person name="Zhang Y."/>
        </authorList>
    </citation>
    <scope>NUCLEOTIDE SEQUENCE [LARGE SCALE GENOMIC DNA]</scope>
    <source>
        <strain evidence="2">cv. Niubang</strain>
    </source>
</reference>
<sequence>MEHYPLILWLNYPKATFDAVSQRKESYGLRRLSDHLNSERDSISYHQLSSQILAKASQCLESMDGVKEGKWKATPLVKVLKSYNIPSVLEALPVHFQFKESD</sequence>
<keyword evidence="2" id="KW-1185">Reference proteome</keyword>
<proteinExistence type="predicted"/>